<evidence type="ECO:0000313" key="2">
    <source>
        <dbReference type="EMBL" id="TCD63918.1"/>
    </source>
</evidence>
<protein>
    <submittedName>
        <fullName evidence="2">Uncharacterized protein</fullName>
    </submittedName>
</protein>
<dbReference type="AlphaFoldDB" id="A0A4R0RJF8"/>
<feature type="transmembrane region" description="Helical" evidence="1">
    <location>
        <begin position="47"/>
        <end position="68"/>
    </location>
</feature>
<accession>A0A4R0RJF8</accession>
<dbReference type="Proteomes" id="UP000292702">
    <property type="component" value="Unassembled WGS sequence"/>
</dbReference>
<dbReference type="EMBL" id="RWJN01000266">
    <property type="protein sequence ID" value="TCD63918.1"/>
    <property type="molecule type" value="Genomic_DNA"/>
</dbReference>
<evidence type="ECO:0000313" key="3">
    <source>
        <dbReference type="Proteomes" id="UP000292702"/>
    </source>
</evidence>
<gene>
    <name evidence="2" type="ORF">EIP91_004765</name>
</gene>
<keyword evidence="1" id="KW-1133">Transmembrane helix</keyword>
<comment type="caution">
    <text evidence="2">The sequence shown here is derived from an EMBL/GenBank/DDBJ whole genome shotgun (WGS) entry which is preliminary data.</text>
</comment>
<dbReference type="OrthoDB" id="2756573at2759"/>
<name>A0A4R0RJF8_9APHY</name>
<proteinExistence type="predicted"/>
<sequence>MTFRAIAILADVMVLVVTWLKTYDVWKASRELKHFRPTLSVLLLRDGTFYFLALFVVNSITLVLDVLAHFGWGRDGGTDFIYITDTVGPVCIARFILDLRSVSAKNNPTHTPALSDISTVRFMSTPAPFVNDFAGQLGPQTTWVTGALEDADVGAEAGARRVEEKVELDEVAVVSTPASGAFELESVGTERGSRVREV</sequence>
<evidence type="ECO:0000256" key="1">
    <source>
        <dbReference type="SAM" id="Phobius"/>
    </source>
</evidence>
<feature type="transmembrane region" description="Helical" evidence="1">
    <location>
        <begin position="80"/>
        <end position="97"/>
    </location>
</feature>
<organism evidence="2 3">
    <name type="scientific">Steccherinum ochraceum</name>
    <dbReference type="NCBI Taxonomy" id="92696"/>
    <lineage>
        <taxon>Eukaryota</taxon>
        <taxon>Fungi</taxon>
        <taxon>Dikarya</taxon>
        <taxon>Basidiomycota</taxon>
        <taxon>Agaricomycotina</taxon>
        <taxon>Agaricomycetes</taxon>
        <taxon>Polyporales</taxon>
        <taxon>Steccherinaceae</taxon>
        <taxon>Steccherinum</taxon>
    </lineage>
</organism>
<keyword evidence="1" id="KW-0812">Transmembrane</keyword>
<reference evidence="2 3" key="1">
    <citation type="submission" date="2018-11" db="EMBL/GenBank/DDBJ databases">
        <title>Genome assembly of Steccherinum ochraceum LE-BIN_3174, the white-rot fungus of the Steccherinaceae family (The Residual Polyporoid clade, Polyporales, Basidiomycota).</title>
        <authorList>
            <person name="Fedorova T.V."/>
            <person name="Glazunova O.A."/>
            <person name="Landesman E.O."/>
            <person name="Moiseenko K.V."/>
            <person name="Psurtseva N.V."/>
            <person name="Savinova O.S."/>
            <person name="Shakhova N.V."/>
            <person name="Tyazhelova T.V."/>
            <person name="Vasina D.V."/>
        </authorList>
    </citation>
    <scope>NUCLEOTIDE SEQUENCE [LARGE SCALE GENOMIC DNA]</scope>
    <source>
        <strain evidence="2 3">LE-BIN_3174</strain>
    </source>
</reference>
<keyword evidence="1" id="KW-0472">Membrane</keyword>
<keyword evidence="3" id="KW-1185">Reference proteome</keyword>